<dbReference type="KEGG" id="cliz:G7Y31_10220"/>
<dbReference type="AlphaFoldDB" id="A0A7T0PBM6"/>
<dbReference type="EMBL" id="CP064954">
    <property type="protein sequence ID" value="QPK78882.1"/>
    <property type="molecule type" value="Genomic_DNA"/>
</dbReference>
<dbReference type="InterPro" id="IPR045179">
    <property type="entry name" value="YgfZ/GcvT"/>
</dbReference>
<keyword evidence="1" id="KW-0809">Transit peptide</keyword>
<dbReference type="Pfam" id="PF25455">
    <property type="entry name" value="Beta-barrel_CAF17_C"/>
    <property type="match status" value="1"/>
</dbReference>
<dbReference type="InterPro" id="IPR017703">
    <property type="entry name" value="YgfZ/GCV_T_CS"/>
</dbReference>
<proteinExistence type="predicted"/>
<dbReference type="Pfam" id="PF01571">
    <property type="entry name" value="GCV_T"/>
    <property type="match status" value="1"/>
</dbReference>
<feature type="domain" description="GCVT N-terminal" evidence="2">
    <location>
        <begin position="37"/>
        <end position="148"/>
    </location>
</feature>
<evidence type="ECO:0000313" key="5">
    <source>
        <dbReference type="Proteomes" id="UP000594681"/>
    </source>
</evidence>
<dbReference type="PIRSF" id="PIRSF006487">
    <property type="entry name" value="GcvT"/>
    <property type="match status" value="1"/>
</dbReference>
<dbReference type="InterPro" id="IPR057460">
    <property type="entry name" value="CAF17_C"/>
</dbReference>
<feature type="domain" description="CAF17 C-terminal" evidence="3">
    <location>
        <begin position="275"/>
        <end position="334"/>
    </location>
</feature>
<dbReference type="PANTHER" id="PTHR22602:SF0">
    <property type="entry name" value="TRANSFERASE CAF17, MITOCHONDRIAL-RELATED"/>
    <property type="match status" value="1"/>
</dbReference>
<evidence type="ECO:0000313" key="4">
    <source>
        <dbReference type="EMBL" id="QPK78882.1"/>
    </source>
</evidence>
<evidence type="ECO:0000256" key="1">
    <source>
        <dbReference type="ARBA" id="ARBA00022946"/>
    </source>
</evidence>
<keyword evidence="5" id="KW-1185">Reference proteome</keyword>
<accession>A0A7T0PBM6</accession>
<organism evidence="4 5">
    <name type="scientific">Corynebacterium lizhenjunii</name>
    <dbReference type="NCBI Taxonomy" id="2709394"/>
    <lineage>
        <taxon>Bacteria</taxon>
        <taxon>Bacillati</taxon>
        <taxon>Actinomycetota</taxon>
        <taxon>Actinomycetes</taxon>
        <taxon>Mycobacteriales</taxon>
        <taxon>Corynebacteriaceae</taxon>
        <taxon>Corynebacterium</taxon>
    </lineage>
</organism>
<dbReference type="RefSeq" id="WP_165007111.1">
    <property type="nucleotide sequence ID" value="NZ_CP064954.1"/>
</dbReference>
<dbReference type="PANTHER" id="PTHR22602">
    <property type="entry name" value="TRANSFERASE CAF17, MITOCHONDRIAL-RELATED"/>
    <property type="match status" value="1"/>
</dbReference>
<sequence length="355" mass="37960">MNYVSPLLSRPGATPLQHPSPVDAAGVAWHYGSPLVEQRWVETGTVVVDRSHRRVLRVAGPDAAEFLNNLLSQKLVGVAPGFHAAALDLDMQGHILHAAEVTCTAPDEFYLDLPAAQAATLATFLQRMVFWSQVTVEETDLAVLSLLGAGLPELADSPVYSHPVPWQGCPRHDIAVHRGQVEGAVASLEKHGVRLAGLMAFSAERVRAREPELAADLDHKAIAHEVPHWIGRGGRAGAVHLDKGCYRGQETVARVENLGRSPRLLVMLYLDGSAPTTPEPGQDITLGGRRVGRMGTVVDDCDYGPIALGLVKRSALAAGTQLQCGDVALSVDPEYIPTDEGPQAGRVAVNNLRGR</sequence>
<gene>
    <name evidence="4" type="ORF">G7Y31_10220</name>
</gene>
<evidence type="ECO:0000259" key="3">
    <source>
        <dbReference type="Pfam" id="PF25455"/>
    </source>
</evidence>
<dbReference type="Gene3D" id="3.30.1360.120">
    <property type="entry name" value="Probable tRNA modification gtpase trme, domain 1"/>
    <property type="match status" value="1"/>
</dbReference>
<dbReference type="InterPro" id="IPR027266">
    <property type="entry name" value="TrmE/GcvT-like"/>
</dbReference>
<reference evidence="4 5" key="1">
    <citation type="submission" date="2020-11" db="EMBL/GenBank/DDBJ databases">
        <title>Corynebacterium sp. ZJ-599.</title>
        <authorList>
            <person name="Zhou J."/>
        </authorList>
    </citation>
    <scope>NUCLEOTIDE SEQUENCE [LARGE SCALE GENOMIC DNA]</scope>
    <source>
        <strain evidence="4 5">ZJ-599</strain>
    </source>
</reference>
<name>A0A7T0PBM6_9CORY</name>
<dbReference type="GO" id="GO:0016226">
    <property type="term" value="P:iron-sulfur cluster assembly"/>
    <property type="evidence" value="ECO:0007669"/>
    <property type="project" value="TreeGrafter"/>
</dbReference>
<dbReference type="SUPFAM" id="SSF103025">
    <property type="entry name" value="Folate-binding domain"/>
    <property type="match status" value="1"/>
</dbReference>
<dbReference type="Gene3D" id="2.40.30.160">
    <property type="match status" value="1"/>
</dbReference>
<protein>
    <submittedName>
        <fullName evidence="4">Folate-binding protein YgfZ</fullName>
    </submittedName>
</protein>
<evidence type="ECO:0000259" key="2">
    <source>
        <dbReference type="Pfam" id="PF01571"/>
    </source>
</evidence>
<dbReference type="InterPro" id="IPR006222">
    <property type="entry name" value="GCVT_N"/>
</dbReference>
<dbReference type="NCBIfam" id="TIGR03317">
    <property type="entry name" value="ygfZ_signature"/>
    <property type="match status" value="1"/>
</dbReference>
<dbReference type="Proteomes" id="UP000594681">
    <property type="component" value="Chromosome"/>
</dbReference>